<evidence type="ECO:0000256" key="4">
    <source>
        <dbReference type="ARBA" id="ARBA00022989"/>
    </source>
</evidence>
<keyword evidence="9" id="KW-1185">Reference proteome</keyword>
<dbReference type="STRING" id="36849.OXPF_11520"/>
<feature type="domain" description="GtrA/DPMS transmembrane" evidence="7">
    <location>
        <begin position="19"/>
        <end position="135"/>
    </location>
</feature>
<dbReference type="EMBL" id="LKET01000026">
    <property type="protein sequence ID" value="KPU45260.1"/>
    <property type="molecule type" value="Genomic_DNA"/>
</dbReference>
<keyword evidence="4 6" id="KW-1133">Transmembrane helix</keyword>
<dbReference type="GO" id="GO:0005886">
    <property type="term" value="C:plasma membrane"/>
    <property type="evidence" value="ECO:0007669"/>
    <property type="project" value="TreeGrafter"/>
</dbReference>
<feature type="transmembrane region" description="Helical" evidence="6">
    <location>
        <begin position="20"/>
        <end position="42"/>
    </location>
</feature>
<comment type="subcellular location">
    <subcellularLocation>
        <location evidence="1">Membrane</location>
        <topology evidence="1">Multi-pass membrane protein</topology>
    </subcellularLocation>
</comment>
<evidence type="ECO:0000256" key="2">
    <source>
        <dbReference type="ARBA" id="ARBA00009399"/>
    </source>
</evidence>
<name>A0A0P8WBF4_9CLOT</name>
<proteinExistence type="inferred from homology"/>
<dbReference type="GO" id="GO:0000271">
    <property type="term" value="P:polysaccharide biosynthetic process"/>
    <property type="evidence" value="ECO:0007669"/>
    <property type="project" value="InterPro"/>
</dbReference>
<evidence type="ECO:0000313" key="9">
    <source>
        <dbReference type="Proteomes" id="UP000050326"/>
    </source>
</evidence>
<protein>
    <recommendedName>
        <fullName evidence="7">GtrA/DPMS transmembrane domain-containing protein</fullName>
    </recommendedName>
</protein>
<dbReference type="Proteomes" id="UP000050326">
    <property type="component" value="Unassembled WGS sequence"/>
</dbReference>
<evidence type="ECO:0000256" key="3">
    <source>
        <dbReference type="ARBA" id="ARBA00022692"/>
    </source>
</evidence>
<evidence type="ECO:0000256" key="6">
    <source>
        <dbReference type="SAM" id="Phobius"/>
    </source>
</evidence>
<comment type="caution">
    <text evidence="8">The sequence shown here is derived from an EMBL/GenBank/DDBJ whole genome shotgun (WGS) entry which is preliminary data.</text>
</comment>
<evidence type="ECO:0000256" key="5">
    <source>
        <dbReference type="ARBA" id="ARBA00023136"/>
    </source>
</evidence>
<organism evidence="8 9">
    <name type="scientific">Oxobacter pfennigii</name>
    <dbReference type="NCBI Taxonomy" id="36849"/>
    <lineage>
        <taxon>Bacteria</taxon>
        <taxon>Bacillati</taxon>
        <taxon>Bacillota</taxon>
        <taxon>Clostridia</taxon>
        <taxon>Eubacteriales</taxon>
        <taxon>Clostridiaceae</taxon>
        <taxon>Oxobacter</taxon>
    </lineage>
</organism>
<dbReference type="Pfam" id="PF04138">
    <property type="entry name" value="GtrA_DPMS_TM"/>
    <property type="match status" value="1"/>
</dbReference>
<evidence type="ECO:0000256" key="1">
    <source>
        <dbReference type="ARBA" id="ARBA00004141"/>
    </source>
</evidence>
<dbReference type="RefSeq" id="WP_054874250.1">
    <property type="nucleotide sequence ID" value="NZ_LKET01000026.1"/>
</dbReference>
<keyword evidence="5 6" id="KW-0472">Membrane</keyword>
<sequence length="147" mass="17234">MIKKFDLLVNARHIWKIFKYLILGVITTIINFCVFSLCLIIGMHYMVSNFTAFVISVLFAYFTNKKWIFSDSNTEKLYFPESIKFIGARIFTLVLESIILYIFIKKMSLNEYGVKVAANIMVVIINYILSEFIVFKKDKNGDKAYYE</sequence>
<reference evidence="8 9" key="1">
    <citation type="submission" date="2015-09" db="EMBL/GenBank/DDBJ databases">
        <title>Genome sequence of Oxobacter pfennigii DSM 3222.</title>
        <authorList>
            <person name="Poehlein A."/>
            <person name="Bengelsdorf F.R."/>
            <person name="Schiel-Bengelsdorf B."/>
            <person name="Duerre P."/>
            <person name="Daniel R."/>
        </authorList>
    </citation>
    <scope>NUCLEOTIDE SEQUENCE [LARGE SCALE GENOMIC DNA]</scope>
    <source>
        <strain evidence="8 9">DSM 3222</strain>
    </source>
</reference>
<accession>A0A0P8WBF4</accession>
<dbReference type="InterPro" id="IPR051401">
    <property type="entry name" value="GtrA_CellWall_Glycosyl"/>
</dbReference>
<dbReference type="InterPro" id="IPR007267">
    <property type="entry name" value="GtrA_DPMS_TM"/>
</dbReference>
<gene>
    <name evidence="8" type="ORF">OXPF_11520</name>
</gene>
<keyword evidence="3 6" id="KW-0812">Transmembrane</keyword>
<dbReference type="AlphaFoldDB" id="A0A0P8WBF4"/>
<dbReference type="PANTHER" id="PTHR38459">
    <property type="entry name" value="PROPHAGE BACTOPRENOL-LINKED GLUCOSE TRANSLOCASE HOMOLOG"/>
    <property type="match status" value="1"/>
</dbReference>
<evidence type="ECO:0000259" key="7">
    <source>
        <dbReference type="Pfam" id="PF04138"/>
    </source>
</evidence>
<feature type="transmembrane region" description="Helical" evidence="6">
    <location>
        <begin position="116"/>
        <end position="135"/>
    </location>
</feature>
<dbReference type="PANTHER" id="PTHR38459:SF5">
    <property type="entry name" value="CELL WALL TEICHOIC ACID GLYCOSYLATION PROTEIN GTCA"/>
    <property type="match status" value="1"/>
</dbReference>
<feature type="transmembrane region" description="Helical" evidence="6">
    <location>
        <begin position="85"/>
        <end position="104"/>
    </location>
</feature>
<dbReference type="OrthoDB" id="361483at2"/>
<evidence type="ECO:0000313" key="8">
    <source>
        <dbReference type="EMBL" id="KPU45260.1"/>
    </source>
</evidence>
<comment type="similarity">
    <text evidence="2">Belongs to the GtrA family.</text>
</comment>